<dbReference type="SMART" id="SM00530">
    <property type="entry name" value="HTH_XRE"/>
    <property type="match status" value="1"/>
</dbReference>
<dbReference type="InterPro" id="IPR001387">
    <property type="entry name" value="Cro/C1-type_HTH"/>
</dbReference>
<feature type="domain" description="HTH cro/C1-type" evidence="1">
    <location>
        <begin position="10"/>
        <end position="65"/>
    </location>
</feature>
<dbReference type="Pfam" id="PF01381">
    <property type="entry name" value="HTH_3"/>
    <property type="match status" value="1"/>
</dbReference>
<name>A0A8S5PWT7_9CAUD</name>
<protein>
    <submittedName>
        <fullName evidence="2">Helix-turn-helix domain protein</fullName>
    </submittedName>
</protein>
<dbReference type="Gene3D" id="1.10.260.40">
    <property type="entry name" value="lambda repressor-like DNA-binding domains"/>
    <property type="match status" value="1"/>
</dbReference>
<dbReference type="SUPFAM" id="SSF47413">
    <property type="entry name" value="lambda repressor-like DNA-binding domains"/>
    <property type="match status" value="1"/>
</dbReference>
<reference evidence="2" key="1">
    <citation type="journal article" date="2021" name="Proc. Natl. Acad. Sci. U.S.A.">
        <title>A Catalog of Tens of Thousands of Viruses from Human Metagenomes Reveals Hidden Associations with Chronic Diseases.</title>
        <authorList>
            <person name="Tisza M.J."/>
            <person name="Buck C.B."/>
        </authorList>
    </citation>
    <scope>NUCLEOTIDE SEQUENCE</scope>
    <source>
        <strain evidence="2">CtRbn2</strain>
    </source>
</reference>
<sequence length="239" mass="27707">MNTLTIGERIKALRQEQNYSVDEMAKRAKISRATYYRYESADAENLPIKTIKVIAKALNTTPEYILGLTDDKRTKEWSMIETYNENLKLRHEASVMLQQEIYGLILANTTNAPYVQLLNLLKFISMKQPEYLEGMFLILGLISKESQQYYNTYDRNIRELDNVIEGIKIFIASMEASALSESQSVALEFLKNSLTHLFEVKQELDIMVKHEKDRYAATEHTRNEMQKTRQAYINNTANG</sequence>
<evidence type="ECO:0000313" key="2">
    <source>
        <dbReference type="EMBL" id="DAE10995.1"/>
    </source>
</evidence>
<evidence type="ECO:0000259" key="1">
    <source>
        <dbReference type="PROSITE" id="PS50943"/>
    </source>
</evidence>
<organism evidence="2">
    <name type="scientific">Myoviridae sp. ctRbn2</name>
    <dbReference type="NCBI Taxonomy" id="2825104"/>
    <lineage>
        <taxon>Viruses</taxon>
        <taxon>Duplodnaviria</taxon>
        <taxon>Heunggongvirae</taxon>
        <taxon>Uroviricota</taxon>
        <taxon>Caudoviricetes</taxon>
    </lineage>
</organism>
<accession>A0A8S5PWT7</accession>
<dbReference type="GO" id="GO:0003677">
    <property type="term" value="F:DNA binding"/>
    <property type="evidence" value="ECO:0007669"/>
    <property type="project" value="InterPro"/>
</dbReference>
<dbReference type="EMBL" id="BK015524">
    <property type="protein sequence ID" value="DAE10995.1"/>
    <property type="molecule type" value="Genomic_DNA"/>
</dbReference>
<dbReference type="PROSITE" id="PS50943">
    <property type="entry name" value="HTH_CROC1"/>
    <property type="match status" value="1"/>
</dbReference>
<dbReference type="CDD" id="cd00093">
    <property type="entry name" value="HTH_XRE"/>
    <property type="match status" value="1"/>
</dbReference>
<proteinExistence type="predicted"/>
<dbReference type="InterPro" id="IPR010982">
    <property type="entry name" value="Lambda_DNA-bd_dom_sf"/>
</dbReference>